<dbReference type="EMBL" id="CP015878">
    <property type="protein sequence ID" value="ANI17357.1"/>
    <property type="molecule type" value="Genomic_DNA"/>
</dbReference>
<dbReference type="Pfam" id="PF12833">
    <property type="entry name" value="HTH_18"/>
    <property type="match status" value="1"/>
</dbReference>
<dbReference type="PROSITE" id="PS01124">
    <property type="entry name" value="HTH_ARAC_FAMILY_2"/>
    <property type="match status" value="1"/>
</dbReference>
<sequence>MSDKKSAIDLHHLWACDDTPGRLDEPLGHCDGVRRRQTRDVYAHACNITAWQQLYDQLDPGPFRGELTEVWLDGLQFFREYTSHALHQSCMVWPGAFWFGIPYGDKDVGYIGRDCIDAQAIAVRPGGREFELSTPDDYNILGLVVEREALLEHLELEELRHLGLLLDESRLLQVGPGARRRLCDFMRAALALAQVEPLSLREPAVARQLNHDLLLCLLDLLQGAEPARHACSRTLLRKHWVVARAREYVLDNPSRPVSALELCRLLHVSQRTLRNCFLDVLGRSPIHYLKAVRLNAVHRELGSPHSPYATVQDAAMAWGFWHMGQFGRDYQRLFGERPSATLANRERLSAAW</sequence>
<keyword evidence="3" id="KW-0804">Transcription</keyword>
<comment type="function">
    <text evidence="4">Regulatory protein of the TOL plasmid xyl operons. XylS activates the xylXYZLTEGFJQKIH operon required for the degradation of toluene, m-xylene and p-xylene.</text>
</comment>
<evidence type="ECO:0000256" key="2">
    <source>
        <dbReference type="ARBA" id="ARBA00023125"/>
    </source>
</evidence>
<dbReference type="NCBIfam" id="NF007522">
    <property type="entry name" value="PRK10130.1"/>
    <property type="match status" value="1"/>
</dbReference>
<organism evidence="5 6">
    <name type="scientific">Pseudomonas citronellolis</name>
    <dbReference type="NCBI Taxonomy" id="53408"/>
    <lineage>
        <taxon>Bacteria</taxon>
        <taxon>Pseudomonadati</taxon>
        <taxon>Pseudomonadota</taxon>
        <taxon>Gammaproteobacteria</taxon>
        <taxon>Pseudomonadales</taxon>
        <taxon>Pseudomonadaceae</taxon>
        <taxon>Pseudomonas</taxon>
    </lineage>
</organism>
<dbReference type="AlphaFoldDB" id="A0A1A9KID6"/>
<evidence type="ECO:0000313" key="5">
    <source>
        <dbReference type="EMBL" id="ANI17357.1"/>
    </source>
</evidence>
<evidence type="ECO:0000256" key="1">
    <source>
        <dbReference type="ARBA" id="ARBA00023015"/>
    </source>
</evidence>
<dbReference type="GO" id="GO:0043565">
    <property type="term" value="F:sequence-specific DNA binding"/>
    <property type="evidence" value="ECO:0007669"/>
    <property type="project" value="InterPro"/>
</dbReference>
<dbReference type="SUPFAM" id="SSF46689">
    <property type="entry name" value="Homeodomain-like"/>
    <property type="match status" value="1"/>
</dbReference>
<name>A0A1A9KID6_9PSED</name>
<evidence type="ECO:0000256" key="4">
    <source>
        <dbReference type="ARBA" id="ARBA00037345"/>
    </source>
</evidence>
<gene>
    <name evidence="5" type="ORF">A9C11_26690</name>
</gene>
<dbReference type="PANTHER" id="PTHR46796">
    <property type="entry name" value="HTH-TYPE TRANSCRIPTIONAL ACTIVATOR RHAS-RELATED"/>
    <property type="match status" value="1"/>
</dbReference>
<proteinExistence type="predicted"/>
<dbReference type="GO" id="GO:0003700">
    <property type="term" value="F:DNA-binding transcription factor activity"/>
    <property type="evidence" value="ECO:0007669"/>
    <property type="project" value="InterPro"/>
</dbReference>
<reference evidence="5 6" key="1">
    <citation type="submission" date="2016-05" db="EMBL/GenBank/DDBJ databases">
        <title>Genome Sequence of Pseudomonas citronellolis Strain SJTE-3, an Estrogens and Persistent Organic Pollutants degradation strain.</title>
        <authorList>
            <person name="Liang R."/>
        </authorList>
    </citation>
    <scope>NUCLEOTIDE SEQUENCE [LARGE SCALE GENOMIC DNA]</scope>
    <source>
        <strain evidence="5 6">SJTE-3</strain>
    </source>
</reference>
<evidence type="ECO:0000256" key="3">
    <source>
        <dbReference type="ARBA" id="ARBA00023163"/>
    </source>
</evidence>
<dbReference type="Proteomes" id="UP000077748">
    <property type="component" value="Chromosome"/>
</dbReference>
<dbReference type="PANTHER" id="PTHR46796:SF12">
    <property type="entry name" value="HTH-TYPE DNA-BINDING TRANSCRIPTIONAL ACTIVATOR EUTR"/>
    <property type="match status" value="1"/>
</dbReference>
<keyword evidence="1" id="KW-0805">Transcription regulation</keyword>
<dbReference type="InterPro" id="IPR050204">
    <property type="entry name" value="AraC_XylS_family_regulators"/>
</dbReference>
<dbReference type="SMART" id="SM00342">
    <property type="entry name" value="HTH_ARAC"/>
    <property type="match status" value="1"/>
</dbReference>
<dbReference type="RefSeq" id="WP_043273339.1">
    <property type="nucleotide sequence ID" value="NZ_CP015878.1"/>
</dbReference>
<dbReference type="InterPro" id="IPR018060">
    <property type="entry name" value="HTH_AraC"/>
</dbReference>
<accession>A0A1A9KID6</accession>
<keyword evidence="2" id="KW-0238">DNA-binding</keyword>
<dbReference type="Gene3D" id="1.10.10.60">
    <property type="entry name" value="Homeodomain-like"/>
    <property type="match status" value="1"/>
</dbReference>
<protein>
    <submittedName>
        <fullName evidence="5">Uncharacterized protein</fullName>
    </submittedName>
</protein>
<evidence type="ECO:0000313" key="6">
    <source>
        <dbReference type="Proteomes" id="UP000077748"/>
    </source>
</evidence>
<dbReference type="InterPro" id="IPR009057">
    <property type="entry name" value="Homeodomain-like_sf"/>
</dbReference>